<name>V4MGE5_EUTSA</name>
<evidence type="ECO:0000313" key="8">
    <source>
        <dbReference type="Proteomes" id="UP000030689"/>
    </source>
</evidence>
<dbReference type="Pfam" id="PF00010">
    <property type="entry name" value="HLH"/>
    <property type="match status" value="1"/>
</dbReference>
<dbReference type="GO" id="GO:0005634">
    <property type="term" value="C:nucleus"/>
    <property type="evidence" value="ECO:0007669"/>
    <property type="project" value="UniProtKB-SubCell"/>
</dbReference>
<dbReference type="InterPro" id="IPR011598">
    <property type="entry name" value="bHLH_dom"/>
</dbReference>
<dbReference type="InterPro" id="IPR036638">
    <property type="entry name" value="HLH_DNA-bd_sf"/>
</dbReference>
<evidence type="ECO:0000256" key="3">
    <source>
        <dbReference type="ARBA" id="ARBA00023163"/>
    </source>
</evidence>
<evidence type="ECO:0000256" key="5">
    <source>
        <dbReference type="SAM" id="MobiDB-lite"/>
    </source>
</evidence>
<proteinExistence type="predicted"/>
<evidence type="ECO:0000259" key="6">
    <source>
        <dbReference type="PROSITE" id="PS50888"/>
    </source>
</evidence>
<dbReference type="OrthoDB" id="690068at2759"/>
<dbReference type="AlphaFoldDB" id="V4MGE5"/>
<dbReference type="Gene3D" id="4.10.280.10">
    <property type="entry name" value="Helix-loop-helix DNA-binding domain"/>
    <property type="match status" value="1"/>
</dbReference>
<feature type="compositionally biased region" description="Basic and acidic residues" evidence="5">
    <location>
        <begin position="288"/>
        <end position="298"/>
    </location>
</feature>
<feature type="compositionally biased region" description="Basic and acidic residues" evidence="5">
    <location>
        <begin position="255"/>
        <end position="268"/>
    </location>
</feature>
<keyword evidence="8" id="KW-1185">Reference proteome</keyword>
<feature type="domain" description="BHLH" evidence="6">
    <location>
        <begin position="288"/>
        <end position="337"/>
    </location>
</feature>
<dbReference type="EMBL" id="KI517384">
    <property type="protein sequence ID" value="ESQ54362.1"/>
    <property type="molecule type" value="Genomic_DNA"/>
</dbReference>
<dbReference type="KEGG" id="eus:EUTSA_v10027582mg"/>
<dbReference type="eggNOG" id="ENOG502QR6A">
    <property type="taxonomic scope" value="Eukaryota"/>
</dbReference>
<organism evidence="7 8">
    <name type="scientific">Eutrema salsugineum</name>
    <name type="common">Saltwater cress</name>
    <name type="synonym">Sisymbrium salsugineum</name>
    <dbReference type="NCBI Taxonomy" id="72664"/>
    <lineage>
        <taxon>Eukaryota</taxon>
        <taxon>Viridiplantae</taxon>
        <taxon>Streptophyta</taxon>
        <taxon>Embryophyta</taxon>
        <taxon>Tracheophyta</taxon>
        <taxon>Spermatophyta</taxon>
        <taxon>Magnoliopsida</taxon>
        <taxon>eudicotyledons</taxon>
        <taxon>Gunneridae</taxon>
        <taxon>Pentapetalae</taxon>
        <taxon>rosids</taxon>
        <taxon>malvids</taxon>
        <taxon>Brassicales</taxon>
        <taxon>Brassicaceae</taxon>
        <taxon>Eutremeae</taxon>
        <taxon>Eutrema</taxon>
    </lineage>
</organism>
<feature type="non-terminal residue" evidence="7">
    <location>
        <position position="1"/>
    </location>
</feature>
<dbReference type="PROSITE" id="PS50888">
    <property type="entry name" value="BHLH"/>
    <property type="match status" value="1"/>
</dbReference>
<dbReference type="FunFam" id="4.10.280.10:FF:000004">
    <property type="entry name" value="Basic helix-loop-helix transcription factor"/>
    <property type="match status" value="1"/>
</dbReference>
<feature type="compositionally biased region" description="Gly residues" evidence="5">
    <location>
        <begin position="45"/>
        <end position="54"/>
    </location>
</feature>
<feature type="region of interest" description="Disordered" evidence="5">
    <location>
        <begin position="231"/>
        <end position="298"/>
    </location>
</feature>
<dbReference type="Proteomes" id="UP000030689">
    <property type="component" value="Unassembled WGS sequence"/>
</dbReference>
<dbReference type="PANTHER" id="PTHR46807">
    <property type="entry name" value="TRANSCRIPTION FACTOR PIF3"/>
    <property type="match status" value="1"/>
</dbReference>
<dbReference type="CDD" id="cd11445">
    <property type="entry name" value="bHLH_AtPIF_like"/>
    <property type="match status" value="1"/>
</dbReference>
<keyword evidence="3" id="KW-0804">Transcription</keyword>
<keyword evidence="4" id="KW-0539">Nucleus</keyword>
<dbReference type="GO" id="GO:0003700">
    <property type="term" value="F:DNA-binding transcription factor activity"/>
    <property type="evidence" value="ECO:0007669"/>
    <property type="project" value="InterPro"/>
</dbReference>
<feature type="compositionally biased region" description="Polar residues" evidence="5">
    <location>
        <begin position="194"/>
        <end position="203"/>
    </location>
</feature>
<sequence>VCACFCMEIRGEDDIVELLWKSGQVVQSSQSQRPISVPPPILRGSGSGGGGGVEGNAPLPLPPPPHTPLLDQPEPSHHQSLLIQEDEMVSWLYHTHREDGFYSDLIYPGVASIPATQPLSSASFAPPPPVDLPSSQILDTRRVANFTNLSRFRGNIFSGGRVEAAGPLVPLPVVSLSTQVGSSLTPSSSATESCLTPATQGSENRSTAIIGGVSRTFVVPGLEKVVATEIAGTSSSGVSKVEAEPIQVQPATETRTADDRKGKERQETADDIEDTKEAPGSTSRKRSRAAEMHNLSERKRRGRINERMKALQELVPRSNKSDKASMLEDAIEYVKSLQMQLHMMSQNMQQFMPHMAMGMMGMNRPPFIHFPGIASHMAGPGPSYPAPPYPFPNNPAFDPSRLHLPSQQPDPAPNQPRLPGYLNPYSQFVGLPQMQQPPPPLQNQTTSQLSFSLPSSVKEPEDQENQPTG</sequence>
<dbReference type="SMART" id="SM00353">
    <property type="entry name" value="HLH"/>
    <property type="match status" value="1"/>
</dbReference>
<dbReference type="PANTHER" id="PTHR46807:SF8">
    <property type="entry name" value="TRANSCRIPTION FACTOR PIF1-LIKE ISOFORM X2"/>
    <property type="match status" value="1"/>
</dbReference>
<reference evidence="7 8" key="1">
    <citation type="journal article" date="2013" name="Front. Plant Sci.">
        <title>The Reference Genome of the Halophytic Plant Eutrema salsugineum.</title>
        <authorList>
            <person name="Yang R."/>
            <person name="Jarvis D.E."/>
            <person name="Chen H."/>
            <person name="Beilstein M.A."/>
            <person name="Grimwood J."/>
            <person name="Jenkins J."/>
            <person name="Shu S."/>
            <person name="Prochnik S."/>
            <person name="Xin M."/>
            <person name="Ma C."/>
            <person name="Schmutz J."/>
            <person name="Wing R.A."/>
            <person name="Mitchell-Olds T."/>
            <person name="Schumaker K.S."/>
            <person name="Wang X."/>
        </authorList>
    </citation>
    <scope>NUCLEOTIDE SEQUENCE [LARGE SCALE GENOMIC DNA]</scope>
</reference>
<protein>
    <recommendedName>
        <fullName evidence="6">BHLH domain-containing protein</fullName>
    </recommendedName>
</protein>
<gene>
    <name evidence="7" type="ORF">EUTSA_v10027582mg</name>
</gene>
<dbReference type="SUPFAM" id="SSF47459">
    <property type="entry name" value="HLH, helix-loop-helix DNA-binding domain"/>
    <property type="match status" value="1"/>
</dbReference>
<comment type="subcellular location">
    <subcellularLocation>
        <location evidence="1">Nucleus</location>
    </subcellularLocation>
</comment>
<evidence type="ECO:0000256" key="2">
    <source>
        <dbReference type="ARBA" id="ARBA00023015"/>
    </source>
</evidence>
<dbReference type="InterPro" id="IPR044273">
    <property type="entry name" value="PIF3-like"/>
</dbReference>
<evidence type="ECO:0000256" key="4">
    <source>
        <dbReference type="ARBA" id="ARBA00023242"/>
    </source>
</evidence>
<dbReference type="OMA" id="MQRFMPS"/>
<accession>V4MGE5</accession>
<dbReference type="InterPro" id="IPR047265">
    <property type="entry name" value="PIF1-like_bHLH"/>
</dbReference>
<feature type="region of interest" description="Disordered" evidence="5">
    <location>
        <begin position="29"/>
        <end position="77"/>
    </location>
</feature>
<evidence type="ECO:0000313" key="7">
    <source>
        <dbReference type="EMBL" id="ESQ54362.1"/>
    </source>
</evidence>
<feature type="region of interest" description="Disordered" evidence="5">
    <location>
        <begin position="180"/>
        <end position="203"/>
    </location>
</feature>
<evidence type="ECO:0000256" key="1">
    <source>
        <dbReference type="ARBA" id="ARBA00004123"/>
    </source>
</evidence>
<feature type="compositionally biased region" description="Polar residues" evidence="5">
    <location>
        <begin position="445"/>
        <end position="455"/>
    </location>
</feature>
<feature type="region of interest" description="Disordered" evidence="5">
    <location>
        <begin position="385"/>
        <end position="469"/>
    </location>
</feature>
<keyword evidence="2" id="KW-0805">Transcription regulation</keyword>
<feature type="compositionally biased region" description="Low complexity" evidence="5">
    <location>
        <begin position="182"/>
        <end position="193"/>
    </location>
</feature>
<dbReference type="GO" id="GO:0046983">
    <property type="term" value="F:protein dimerization activity"/>
    <property type="evidence" value="ECO:0007669"/>
    <property type="project" value="InterPro"/>
</dbReference>
<dbReference type="GO" id="GO:0010017">
    <property type="term" value="P:red or far-red light signaling pathway"/>
    <property type="evidence" value="ECO:0007669"/>
    <property type="project" value="UniProtKB-ARBA"/>
</dbReference>
<dbReference type="Gramene" id="ESQ54362">
    <property type="protein sequence ID" value="ESQ54362"/>
    <property type="gene ID" value="EUTSA_v10027582mg"/>
</dbReference>